<evidence type="ECO:0000313" key="1">
    <source>
        <dbReference type="EMBL" id="QJA53982.1"/>
    </source>
</evidence>
<proteinExistence type="predicted"/>
<reference evidence="1" key="1">
    <citation type="submission" date="2020-03" db="EMBL/GenBank/DDBJ databases">
        <title>The deep terrestrial virosphere.</title>
        <authorList>
            <person name="Holmfeldt K."/>
            <person name="Nilsson E."/>
            <person name="Simone D."/>
            <person name="Lopez-Fernandez M."/>
            <person name="Wu X."/>
            <person name="de Brujin I."/>
            <person name="Lundin D."/>
            <person name="Andersson A."/>
            <person name="Bertilsson S."/>
            <person name="Dopson M."/>
        </authorList>
    </citation>
    <scope>NUCLEOTIDE SEQUENCE</scope>
    <source>
        <strain evidence="1">TM448A04255</strain>
    </source>
</reference>
<sequence>MFSERKEVKMNFVLYKHDKKWRLDFWKKDFSQNVLLTKKELSHLKWLVETELMTDDLNREKGKKLEKLIK</sequence>
<organism evidence="1">
    <name type="scientific">viral metagenome</name>
    <dbReference type="NCBI Taxonomy" id="1070528"/>
    <lineage>
        <taxon>unclassified sequences</taxon>
        <taxon>metagenomes</taxon>
        <taxon>organismal metagenomes</taxon>
    </lineage>
</organism>
<dbReference type="EMBL" id="MT144467">
    <property type="protein sequence ID" value="QJA53982.1"/>
    <property type="molecule type" value="Genomic_DNA"/>
</dbReference>
<accession>A0A6H2A2P5</accession>
<gene>
    <name evidence="1" type="ORF">TM448A04255_0011</name>
</gene>
<protein>
    <submittedName>
        <fullName evidence="1">Uncharacterized protein</fullName>
    </submittedName>
</protein>
<dbReference type="AlphaFoldDB" id="A0A6H2A2P5"/>
<name>A0A6H2A2P5_9ZZZZ</name>